<dbReference type="Proteomes" id="UP000023152">
    <property type="component" value="Unassembled WGS sequence"/>
</dbReference>
<evidence type="ECO:0000313" key="3">
    <source>
        <dbReference type="Proteomes" id="UP000023152"/>
    </source>
</evidence>
<evidence type="ECO:0000313" key="2">
    <source>
        <dbReference type="EMBL" id="ETO03722.1"/>
    </source>
</evidence>
<sequence>MSPPHSSQNAASKANTKAKAKAKTKTKTKTKKKRFGTWICCCFGARTGNKDHMERLDASEDRDEDDEDEHKNEEEEERHGLRVNHDNKQSHSHPKGHQHTHAHQYTKSPPQKVAKYHPPNFNANDNHNTTELVRKTATSQVSNRQFDVV</sequence>
<gene>
    <name evidence="2" type="ORF">RFI_33680</name>
</gene>
<dbReference type="AlphaFoldDB" id="X6LRF1"/>
<accession>X6LRF1</accession>
<feature type="compositionally biased region" description="Basic and acidic residues" evidence="1">
    <location>
        <begin position="50"/>
        <end position="59"/>
    </location>
</feature>
<evidence type="ECO:0000256" key="1">
    <source>
        <dbReference type="SAM" id="MobiDB-lite"/>
    </source>
</evidence>
<dbReference type="EMBL" id="ASPP01032437">
    <property type="protein sequence ID" value="ETO03722.1"/>
    <property type="molecule type" value="Genomic_DNA"/>
</dbReference>
<feature type="compositionally biased region" description="Basic and acidic residues" evidence="1">
    <location>
        <begin position="69"/>
        <end position="89"/>
    </location>
</feature>
<keyword evidence="3" id="KW-1185">Reference proteome</keyword>
<reference evidence="2 3" key="1">
    <citation type="journal article" date="2013" name="Curr. Biol.">
        <title>The Genome of the Foraminiferan Reticulomyxa filosa.</title>
        <authorList>
            <person name="Glockner G."/>
            <person name="Hulsmann N."/>
            <person name="Schleicher M."/>
            <person name="Noegel A.A."/>
            <person name="Eichinger L."/>
            <person name="Gallinger C."/>
            <person name="Pawlowski J."/>
            <person name="Sierra R."/>
            <person name="Euteneuer U."/>
            <person name="Pillet L."/>
            <person name="Moustafa A."/>
            <person name="Platzer M."/>
            <person name="Groth M."/>
            <person name="Szafranski K."/>
            <person name="Schliwa M."/>
        </authorList>
    </citation>
    <scope>NUCLEOTIDE SEQUENCE [LARGE SCALE GENOMIC DNA]</scope>
</reference>
<protein>
    <submittedName>
        <fullName evidence="2">Uncharacterized protein</fullName>
    </submittedName>
</protein>
<feature type="compositionally biased region" description="Basic residues" evidence="1">
    <location>
        <begin position="90"/>
        <end position="104"/>
    </location>
</feature>
<organism evidence="2 3">
    <name type="scientific">Reticulomyxa filosa</name>
    <dbReference type="NCBI Taxonomy" id="46433"/>
    <lineage>
        <taxon>Eukaryota</taxon>
        <taxon>Sar</taxon>
        <taxon>Rhizaria</taxon>
        <taxon>Retaria</taxon>
        <taxon>Foraminifera</taxon>
        <taxon>Monothalamids</taxon>
        <taxon>Reticulomyxidae</taxon>
        <taxon>Reticulomyxa</taxon>
    </lineage>
</organism>
<feature type="compositionally biased region" description="Polar residues" evidence="1">
    <location>
        <begin position="121"/>
        <end position="131"/>
    </location>
</feature>
<feature type="region of interest" description="Disordered" evidence="1">
    <location>
        <begin position="50"/>
        <end position="131"/>
    </location>
</feature>
<feature type="compositionally biased region" description="Basic residues" evidence="1">
    <location>
        <begin position="16"/>
        <end position="33"/>
    </location>
</feature>
<feature type="region of interest" description="Disordered" evidence="1">
    <location>
        <begin position="1"/>
        <end position="33"/>
    </location>
</feature>
<comment type="caution">
    <text evidence="2">The sequence shown here is derived from an EMBL/GenBank/DDBJ whole genome shotgun (WGS) entry which is preliminary data.</text>
</comment>
<name>X6LRF1_RETFI</name>
<proteinExistence type="predicted"/>